<keyword evidence="2" id="KW-1185">Reference proteome</keyword>
<organism evidence="1 2">
    <name type="scientific">Pieris brassicae</name>
    <name type="common">White butterfly</name>
    <name type="synonym">Large white butterfly</name>
    <dbReference type="NCBI Taxonomy" id="7116"/>
    <lineage>
        <taxon>Eukaryota</taxon>
        <taxon>Metazoa</taxon>
        <taxon>Ecdysozoa</taxon>
        <taxon>Arthropoda</taxon>
        <taxon>Hexapoda</taxon>
        <taxon>Insecta</taxon>
        <taxon>Pterygota</taxon>
        <taxon>Neoptera</taxon>
        <taxon>Endopterygota</taxon>
        <taxon>Lepidoptera</taxon>
        <taxon>Glossata</taxon>
        <taxon>Ditrysia</taxon>
        <taxon>Papilionoidea</taxon>
        <taxon>Pieridae</taxon>
        <taxon>Pierinae</taxon>
        <taxon>Pieris</taxon>
    </lineage>
</organism>
<name>A0A9P0XF43_PIEBR</name>
<dbReference type="AlphaFoldDB" id="A0A9P0XF43"/>
<protein>
    <submittedName>
        <fullName evidence="1">Uncharacterized protein</fullName>
    </submittedName>
</protein>
<reference evidence="1" key="1">
    <citation type="submission" date="2022-05" db="EMBL/GenBank/DDBJ databases">
        <authorList>
            <person name="Okamura Y."/>
        </authorList>
    </citation>
    <scope>NUCLEOTIDE SEQUENCE</scope>
</reference>
<proteinExistence type="predicted"/>
<sequence length="98" mass="10844">MKAAGTEGDATDNARLSYWLCNPPAFGRPPVPSERPRRSDSPISTVIRPTVADEATVRRAFLLLHQSRPTSRQLCPKRRAGGSCASRRFKIIVITLLQ</sequence>
<evidence type="ECO:0000313" key="2">
    <source>
        <dbReference type="Proteomes" id="UP001152562"/>
    </source>
</evidence>
<evidence type="ECO:0000313" key="1">
    <source>
        <dbReference type="EMBL" id="CAH4036241.1"/>
    </source>
</evidence>
<dbReference type="Proteomes" id="UP001152562">
    <property type="component" value="Unassembled WGS sequence"/>
</dbReference>
<gene>
    <name evidence="1" type="ORF">PIBRA_LOCUS12066</name>
</gene>
<comment type="caution">
    <text evidence="1">The sequence shown here is derived from an EMBL/GenBank/DDBJ whole genome shotgun (WGS) entry which is preliminary data.</text>
</comment>
<accession>A0A9P0XF43</accession>
<dbReference type="EMBL" id="CALOZG010000059">
    <property type="protein sequence ID" value="CAH4036241.1"/>
    <property type="molecule type" value="Genomic_DNA"/>
</dbReference>